<sequence length="42" mass="4650">MDLGAPFGLPLLSVRLQMSELNRIVVEDYTSYSVTYNGSSLI</sequence>
<dbReference type="AlphaFoldDB" id="A0A0A9FZA7"/>
<reference evidence="1" key="1">
    <citation type="submission" date="2014-09" db="EMBL/GenBank/DDBJ databases">
        <authorList>
            <person name="Magalhaes I.L.F."/>
            <person name="Oliveira U."/>
            <person name="Santos F.R."/>
            <person name="Vidigal T.H.D.A."/>
            <person name="Brescovit A.D."/>
            <person name="Santos A.J."/>
        </authorList>
    </citation>
    <scope>NUCLEOTIDE SEQUENCE</scope>
    <source>
        <tissue evidence="1">Shoot tissue taken approximately 20 cm above the soil surface</tissue>
    </source>
</reference>
<dbReference type="EMBL" id="GBRH01181337">
    <property type="protein sequence ID" value="JAE16559.1"/>
    <property type="molecule type" value="Transcribed_RNA"/>
</dbReference>
<reference evidence="1" key="2">
    <citation type="journal article" date="2015" name="Data Brief">
        <title>Shoot transcriptome of the giant reed, Arundo donax.</title>
        <authorList>
            <person name="Barrero R.A."/>
            <person name="Guerrero F.D."/>
            <person name="Moolhuijzen P."/>
            <person name="Goolsby J.A."/>
            <person name="Tidwell J."/>
            <person name="Bellgard S.E."/>
            <person name="Bellgard M.I."/>
        </authorList>
    </citation>
    <scope>NUCLEOTIDE SEQUENCE</scope>
    <source>
        <tissue evidence="1">Shoot tissue taken approximately 20 cm above the soil surface</tissue>
    </source>
</reference>
<evidence type="ECO:0000313" key="1">
    <source>
        <dbReference type="EMBL" id="JAE16559.1"/>
    </source>
</evidence>
<name>A0A0A9FZA7_ARUDO</name>
<organism evidence="1">
    <name type="scientific">Arundo donax</name>
    <name type="common">Giant reed</name>
    <name type="synonym">Donax arundinaceus</name>
    <dbReference type="NCBI Taxonomy" id="35708"/>
    <lineage>
        <taxon>Eukaryota</taxon>
        <taxon>Viridiplantae</taxon>
        <taxon>Streptophyta</taxon>
        <taxon>Embryophyta</taxon>
        <taxon>Tracheophyta</taxon>
        <taxon>Spermatophyta</taxon>
        <taxon>Magnoliopsida</taxon>
        <taxon>Liliopsida</taxon>
        <taxon>Poales</taxon>
        <taxon>Poaceae</taxon>
        <taxon>PACMAD clade</taxon>
        <taxon>Arundinoideae</taxon>
        <taxon>Arundineae</taxon>
        <taxon>Arundo</taxon>
    </lineage>
</organism>
<proteinExistence type="predicted"/>
<accession>A0A0A9FZA7</accession>
<protein>
    <submittedName>
        <fullName evidence="1">Uncharacterized protein</fullName>
    </submittedName>
</protein>